<dbReference type="AlphaFoldDB" id="A0A934I9F2"/>
<feature type="transmembrane region" description="Helical" evidence="1">
    <location>
        <begin position="80"/>
        <end position="98"/>
    </location>
</feature>
<gene>
    <name evidence="2" type="ORF">JAV76_02065</name>
</gene>
<proteinExistence type="predicted"/>
<dbReference type="EMBL" id="JAEINH010000001">
    <property type="protein sequence ID" value="MBI9113798.1"/>
    <property type="molecule type" value="Genomic_DNA"/>
</dbReference>
<protein>
    <submittedName>
        <fullName evidence="2">Uncharacterized protein</fullName>
    </submittedName>
</protein>
<feature type="transmembrane region" description="Helical" evidence="1">
    <location>
        <begin position="9"/>
        <end position="30"/>
    </location>
</feature>
<organism evidence="2 3">
    <name type="scientific">Sanguibacter suaedae</name>
    <dbReference type="NCBI Taxonomy" id="2795737"/>
    <lineage>
        <taxon>Bacteria</taxon>
        <taxon>Bacillati</taxon>
        <taxon>Actinomycetota</taxon>
        <taxon>Actinomycetes</taxon>
        <taxon>Micrococcales</taxon>
        <taxon>Sanguibacteraceae</taxon>
        <taxon>Sanguibacter</taxon>
    </lineage>
</organism>
<reference evidence="2" key="1">
    <citation type="submission" date="2020-12" db="EMBL/GenBank/DDBJ databases">
        <title>Sanguibacter suaedae sp. nov., isolated from Suaeda aralocaspica.</title>
        <authorList>
            <person name="Ma Q."/>
        </authorList>
    </citation>
    <scope>NUCLEOTIDE SEQUENCE</scope>
    <source>
        <strain evidence="2">YZGR15</strain>
    </source>
</reference>
<feature type="transmembrane region" description="Helical" evidence="1">
    <location>
        <begin position="36"/>
        <end position="59"/>
    </location>
</feature>
<keyword evidence="1" id="KW-0812">Transmembrane</keyword>
<keyword evidence="1" id="KW-1133">Transmembrane helix</keyword>
<evidence type="ECO:0000313" key="3">
    <source>
        <dbReference type="Proteomes" id="UP000602087"/>
    </source>
</evidence>
<accession>A0A934I9F2</accession>
<evidence type="ECO:0000256" key="1">
    <source>
        <dbReference type="SAM" id="Phobius"/>
    </source>
</evidence>
<feature type="transmembrane region" description="Helical" evidence="1">
    <location>
        <begin position="104"/>
        <end position="122"/>
    </location>
</feature>
<sequence>MESAVRERCVALGVAVVIGAVVGCLAGVALSATSGFVAWGGFVWSVIGAASLGLGFVAAEITRLVAKGTGRESRGAGTGAILASAVLAGASAAALLSWTASVTVLGGAVFFALVSAGATYGATRRRTRVAMNACDLSVVGRRVDDGY</sequence>
<dbReference type="RefSeq" id="WP_198732344.1">
    <property type="nucleotide sequence ID" value="NZ_JAEINH010000001.1"/>
</dbReference>
<keyword evidence="3" id="KW-1185">Reference proteome</keyword>
<name>A0A934I9F2_9MICO</name>
<keyword evidence="1" id="KW-0472">Membrane</keyword>
<dbReference type="PROSITE" id="PS51257">
    <property type="entry name" value="PROKAR_LIPOPROTEIN"/>
    <property type="match status" value="1"/>
</dbReference>
<comment type="caution">
    <text evidence="2">The sequence shown here is derived from an EMBL/GenBank/DDBJ whole genome shotgun (WGS) entry which is preliminary data.</text>
</comment>
<dbReference type="Proteomes" id="UP000602087">
    <property type="component" value="Unassembled WGS sequence"/>
</dbReference>
<evidence type="ECO:0000313" key="2">
    <source>
        <dbReference type="EMBL" id="MBI9113798.1"/>
    </source>
</evidence>